<organism evidence="5 6">
    <name type="scientific">Escherichia coli</name>
    <dbReference type="NCBI Taxonomy" id="562"/>
    <lineage>
        <taxon>Bacteria</taxon>
        <taxon>Pseudomonadati</taxon>
        <taxon>Pseudomonadota</taxon>
        <taxon>Gammaproteobacteria</taxon>
        <taxon>Enterobacterales</taxon>
        <taxon>Enterobacteriaceae</taxon>
        <taxon>Escherichia</taxon>
    </lineage>
</organism>
<evidence type="ECO:0000256" key="4">
    <source>
        <dbReference type="ARBA" id="ARBA00023125"/>
    </source>
</evidence>
<keyword evidence="4" id="KW-0238">DNA-binding</keyword>
<proteinExistence type="predicted"/>
<dbReference type="GO" id="GO:0003677">
    <property type="term" value="F:DNA binding"/>
    <property type="evidence" value="ECO:0007669"/>
    <property type="project" value="UniProtKB-KW"/>
</dbReference>
<evidence type="ECO:0000256" key="2">
    <source>
        <dbReference type="ARBA" id="ARBA00022829"/>
    </source>
</evidence>
<dbReference type="GO" id="GO:0005737">
    <property type="term" value="C:cytoplasm"/>
    <property type="evidence" value="ECO:0007669"/>
    <property type="project" value="TreeGrafter"/>
</dbReference>
<evidence type="ECO:0000256" key="1">
    <source>
        <dbReference type="ARBA" id="ARBA00022490"/>
    </source>
</evidence>
<evidence type="ECO:0000313" key="6">
    <source>
        <dbReference type="Proteomes" id="UP000254716"/>
    </source>
</evidence>
<evidence type="ECO:0000313" key="5">
    <source>
        <dbReference type="EMBL" id="STJ17811.1"/>
    </source>
</evidence>
<keyword evidence="2" id="KW-0159">Chromosome partition</keyword>
<protein>
    <submittedName>
        <fullName evidence="5">Chromosome partition protein</fullName>
    </submittedName>
</protein>
<dbReference type="PANTHER" id="PTHR42963">
    <property type="entry name" value="CHROMOSOME PARTITION PROTEIN MUKB"/>
    <property type="match status" value="1"/>
</dbReference>
<keyword evidence="3" id="KW-0226">DNA condensation</keyword>
<dbReference type="GO" id="GO:0030261">
    <property type="term" value="P:chromosome condensation"/>
    <property type="evidence" value="ECO:0007669"/>
    <property type="project" value="UniProtKB-KW"/>
</dbReference>
<dbReference type="GO" id="GO:0007059">
    <property type="term" value="P:chromosome segregation"/>
    <property type="evidence" value="ECO:0007669"/>
    <property type="project" value="UniProtKB-KW"/>
</dbReference>
<accession>A0A376W0I6</accession>
<reference evidence="5 6" key="1">
    <citation type="submission" date="2018-06" db="EMBL/GenBank/DDBJ databases">
        <authorList>
            <consortium name="Pathogen Informatics"/>
            <person name="Doyle S."/>
        </authorList>
    </citation>
    <scope>NUCLEOTIDE SEQUENCE [LARGE SCALE GENOMIC DNA]</scope>
    <source>
        <strain evidence="5 6">NCTC9081</strain>
    </source>
</reference>
<gene>
    <name evidence="5" type="primary">mukB_6</name>
    <name evidence="5" type="ORF">NCTC9081_03277</name>
</gene>
<dbReference type="AlphaFoldDB" id="A0A376W0I6"/>
<dbReference type="EMBL" id="UGCV01000008">
    <property type="protein sequence ID" value="STJ17811.1"/>
    <property type="molecule type" value="Genomic_DNA"/>
</dbReference>
<name>A0A376W0I6_ECOLX</name>
<sequence>MGQRTPQTIGEELLDYRNYLEMEVEVNRGSDGWLRAESGALSTGEAIGTGMSILVMVVQSWKMNLAACAVKISLLAACCSSMKQRDWMPVPSPRCLNCVNVCKCSSLSQRRKISAGERHHL</sequence>
<dbReference type="InterPro" id="IPR050308">
    <property type="entry name" value="MukB/SMC"/>
</dbReference>
<keyword evidence="1" id="KW-0963">Cytoplasm</keyword>
<dbReference type="Proteomes" id="UP000254716">
    <property type="component" value="Unassembled WGS sequence"/>
</dbReference>
<evidence type="ECO:0000256" key="3">
    <source>
        <dbReference type="ARBA" id="ARBA00023067"/>
    </source>
</evidence>
<dbReference type="PANTHER" id="PTHR42963:SF1">
    <property type="entry name" value="DUF4476 DOMAIN-CONTAINING PROTEIN"/>
    <property type="match status" value="1"/>
</dbReference>